<feature type="region of interest" description="Disordered" evidence="1">
    <location>
        <begin position="27"/>
        <end position="66"/>
    </location>
</feature>
<dbReference type="Proteomes" id="UP001430193">
    <property type="component" value="Unassembled WGS sequence"/>
</dbReference>
<protein>
    <recommendedName>
        <fullName evidence="5">Secreted protein</fullName>
    </recommendedName>
</protein>
<accession>A0ABS2KAY2</accession>
<gene>
    <name evidence="3" type="ORF">ISS99_00355</name>
</gene>
<dbReference type="EMBL" id="JADIKF010000027">
    <property type="protein sequence ID" value="MBM7127960.1"/>
    <property type="molecule type" value="Genomic_DNA"/>
</dbReference>
<evidence type="ECO:0008006" key="5">
    <source>
        <dbReference type="Google" id="ProtNLM"/>
    </source>
</evidence>
<evidence type="ECO:0000256" key="2">
    <source>
        <dbReference type="SAM" id="SignalP"/>
    </source>
</evidence>
<name>A0ABS2KAY2_9GAMM</name>
<keyword evidence="4" id="KW-1185">Reference proteome</keyword>
<comment type="caution">
    <text evidence="3">The sequence shown here is derived from an EMBL/GenBank/DDBJ whole genome shotgun (WGS) entry which is preliminary data.</text>
</comment>
<keyword evidence="2" id="KW-0732">Signal</keyword>
<evidence type="ECO:0000256" key="1">
    <source>
        <dbReference type="SAM" id="MobiDB-lite"/>
    </source>
</evidence>
<reference evidence="3" key="1">
    <citation type="submission" date="2020-10" db="EMBL/GenBank/DDBJ databases">
        <title>Phylogeny of dyella-like bacteria.</title>
        <authorList>
            <person name="Fu J."/>
        </authorList>
    </citation>
    <scope>NUCLEOTIDE SEQUENCE</scope>
    <source>
        <strain evidence="3">DHON07</strain>
    </source>
</reference>
<feature type="signal peptide" evidence="2">
    <location>
        <begin position="1"/>
        <end position="29"/>
    </location>
</feature>
<evidence type="ECO:0000313" key="4">
    <source>
        <dbReference type="Proteomes" id="UP001430193"/>
    </source>
</evidence>
<evidence type="ECO:0000313" key="3">
    <source>
        <dbReference type="EMBL" id="MBM7127960.1"/>
    </source>
</evidence>
<feature type="chain" id="PRO_5045480914" description="Secreted protein" evidence="2">
    <location>
        <begin position="30"/>
        <end position="170"/>
    </location>
</feature>
<dbReference type="RefSeq" id="WP_204629576.1">
    <property type="nucleotide sequence ID" value="NZ_BSOC01000006.1"/>
</dbReference>
<sequence length="170" mass="18490">MGVRNVVLMVYSVLFVSVPPAWVSTAARAADPPPRDAARSTANSSQEAVLANQDMPSPSRPSPPVVEPVVYKGVRYEQDLQSYRHGGTQPGGYLAAVDVKSNERLWMLKVYEVPGQDAAGVSTPGRYFRSMRLLQDRGEIEIENEVGGKYVVDLSKRTSTWISGPDSGHG</sequence>
<proteinExistence type="predicted"/>
<organism evidence="3 4">
    <name type="scientific">Dyella mobilis</name>
    <dbReference type="NCBI Taxonomy" id="1849582"/>
    <lineage>
        <taxon>Bacteria</taxon>
        <taxon>Pseudomonadati</taxon>
        <taxon>Pseudomonadota</taxon>
        <taxon>Gammaproteobacteria</taxon>
        <taxon>Lysobacterales</taxon>
        <taxon>Rhodanobacteraceae</taxon>
        <taxon>Dyella</taxon>
    </lineage>
</organism>